<dbReference type="PANTHER" id="PTHR43072:SF52">
    <property type="entry name" value="GCN5-RELATED N-ACETYLTRANSFERASE"/>
    <property type="match status" value="1"/>
</dbReference>
<dbReference type="SUPFAM" id="SSF55729">
    <property type="entry name" value="Acyl-CoA N-acyltransferases (Nat)"/>
    <property type="match status" value="1"/>
</dbReference>
<dbReference type="Gene3D" id="3.40.630.30">
    <property type="match status" value="1"/>
</dbReference>
<dbReference type="EMBL" id="LT671858">
    <property type="protein sequence ID" value="SIM35154.1"/>
    <property type="molecule type" value="Genomic_DNA"/>
</dbReference>
<dbReference type="AlphaFoldDB" id="A0A1N5SGK1"/>
<reference evidence="2 3" key="1">
    <citation type="submission" date="2016-04" db="EMBL/GenBank/DDBJ databases">
        <authorList>
            <person name="Evans L.H."/>
            <person name="Alamgir A."/>
            <person name="Owens N."/>
            <person name="Weber N.D."/>
            <person name="Virtaneva K."/>
            <person name="Barbian K."/>
            <person name="Babar A."/>
            <person name="Rosenke K."/>
        </authorList>
    </citation>
    <scope>NUCLEOTIDE SEQUENCE [LARGE SCALE GENOMIC DNA]</scope>
    <source>
        <strain evidence="3">S5(T) (JCM 30642 \VKM B-2941)</strain>
    </source>
</reference>
<evidence type="ECO:0000313" key="3">
    <source>
        <dbReference type="Proteomes" id="UP000195607"/>
    </source>
</evidence>
<protein>
    <submittedName>
        <fullName evidence="2">GNAT family N-acetyltransferase</fullName>
    </submittedName>
</protein>
<dbReference type="InterPro" id="IPR016181">
    <property type="entry name" value="Acyl_CoA_acyltransferase"/>
</dbReference>
<dbReference type="InterPro" id="IPR000182">
    <property type="entry name" value="GNAT_dom"/>
</dbReference>
<dbReference type="RefSeq" id="WP_148689475.1">
    <property type="nucleotide sequence ID" value="NZ_LT671858.1"/>
</dbReference>
<dbReference type="Proteomes" id="UP000195607">
    <property type="component" value="Chromosome I"/>
</dbReference>
<evidence type="ECO:0000259" key="1">
    <source>
        <dbReference type="PROSITE" id="PS51186"/>
    </source>
</evidence>
<accession>A0A1N5SGK1</accession>
<dbReference type="Pfam" id="PF00583">
    <property type="entry name" value="Acetyltransf_1"/>
    <property type="match status" value="1"/>
</dbReference>
<evidence type="ECO:0000313" key="2">
    <source>
        <dbReference type="EMBL" id="SIM35154.1"/>
    </source>
</evidence>
<dbReference type="PANTHER" id="PTHR43072">
    <property type="entry name" value="N-ACETYLTRANSFERASE"/>
    <property type="match status" value="1"/>
</dbReference>
<organism evidence="2 3">
    <name type="scientific">Cuniculiplasma divulgatum</name>
    <dbReference type="NCBI Taxonomy" id="1673428"/>
    <lineage>
        <taxon>Archaea</taxon>
        <taxon>Methanobacteriati</taxon>
        <taxon>Thermoplasmatota</taxon>
        <taxon>Thermoplasmata</taxon>
        <taxon>Thermoplasmatales</taxon>
        <taxon>Cuniculiplasmataceae</taxon>
        <taxon>Cuniculiplasma</taxon>
    </lineage>
</organism>
<dbReference type="CDD" id="cd04301">
    <property type="entry name" value="NAT_SF"/>
    <property type="match status" value="1"/>
</dbReference>
<dbReference type="PROSITE" id="PS51186">
    <property type="entry name" value="GNAT"/>
    <property type="match status" value="1"/>
</dbReference>
<keyword evidence="2" id="KW-0808">Transferase</keyword>
<gene>
    <name evidence="2" type="ORF">CSP5_0220</name>
</gene>
<name>A0A1N5SGK1_9ARCH</name>
<proteinExistence type="predicted"/>
<dbReference type="GeneID" id="41587523"/>
<sequence length="231" mass="27063">MELIRPATISDSEKIKDIASRAGYIDYISDNIERMLKDGGMYVYEYGDVKGFAQAGFRKICWISAIRVDPEYRRHGVAEKLIRKIEEEGKERKCRAYGALVAEDNIASRSMFRKLGYVEIEQYISFMCEPLSLTEIHDFDLRERNYLMDWEIWDKNEMIENFPDLKVMNDSKGNEYVKSSESYQMIKFVSKPDYSEGGAFLSINKRLLNDGIIKEMKDTDSWTFIYYGKDI</sequence>
<dbReference type="GO" id="GO:0016747">
    <property type="term" value="F:acyltransferase activity, transferring groups other than amino-acyl groups"/>
    <property type="evidence" value="ECO:0007669"/>
    <property type="project" value="InterPro"/>
</dbReference>
<feature type="domain" description="N-acetyltransferase" evidence="1">
    <location>
        <begin position="2"/>
        <end position="140"/>
    </location>
</feature>